<dbReference type="PANTHER" id="PTHR12147">
    <property type="entry name" value="METALLOPEPTIDASE M28 FAMILY MEMBER"/>
    <property type="match status" value="1"/>
</dbReference>
<dbReference type="InterPro" id="IPR045175">
    <property type="entry name" value="M28_fam"/>
</dbReference>
<protein>
    <submittedName>
        <fullName evidence="2">M28 family peptidase</fullName>
    </submittedName>
</protein>
<dbReference type="Gene3D" id="3.50.30.30">
    <property type="match status" value="1"/>
</dbReference>
<dbReference type="EMBL" id="JBHRVA010000003">
    <property type="protein sequence ID" value="MFC3303263.1"/>
    <property type="molecule type" value="Genomic_DNA"/>
</dbReference>
<dbReference type="SUPFAM" id="SSF52025">
    <property type="entry name" value="PA domain"/>
    <property type="match status" value="1"/>
</dbReference>
<evidence type="ECO:0000259" key="1">
    <source>
        <dbReference type="Pfam" id="PF04389"/>
    </source>
</evidence>
<dbReference type="InterPro" id="IPR007484">
    <property type="entry name" value="Peptidase_M28"/>
</dbReference>
<evidence type="ECO:0000313" key="3">
    <source>
        <dbReference type="Proteomes" id="UP001595607"/>
    </source>
</evidence>
<comment type="caution">
    <text evidence="2">The sequence shown here is derived from an EMBL/GenBank/DDBJ whole genome shotgun (WGS) entry which is preliminary data.</text>
</comment>
<dbReference type="PANTHER" id="PTHR12147:SF26">
    <property type="entry name" value="PEPTIDASE M28 DOMAIN-CONTAINING PROTEIN"/>
    <property type="match status" value="1"/>
</dbReference>
<feature type="domain" description="Peptidase M28" evidence="1">
    <location>
        <begin position="304"/>
        <end position="514"/>
    </location>
</feature>
<dbReference type="SUPFAM" id="SSF53187">
    <property type="entry name" value="Zn-dependent exopeptidases"/>
    <property type="match status" value="1"/>
</dbReference>
<evidence type="ECO:0000313" key="2">
    <source>
        <dbReference type="EMBL" id="MFC3303263.1"/>
    </source>
</evidence>
<dbReference type="RefSeq" id="WP_189575658.1">
    <property type="nucleotide sequence ID" value="NZ_BMXU01000002.1"/>
</dbReference>
<name>A0ABV7MDX9_9PROT</name>
<organism evidence="2 3">
    <name type="scientific">Parvularcula lutaonensis</name>
    <dbReference type="NCBI Taxonomy" id="491923"/>
    <lineage>
        <taxon>Bacteria</taxon>
        <taxon>Pseudomonadati</taxon>
        <taxon>Pseudomonadota</taxon>
        <taxon>Alphaproteobacteria</taxon>
        <taxon>Parvularculales</taxon>
        <taxon>Parvularculaceae</taxon>
        <taxon>Parvularcula</taxon>
    </lineage>
</organism>
<reference evidence="3" key="1">
    <citation type="journal article" date="2019" name="Int. J. Syst. Evol. Microbiol.">
        <title>The Global Catalogue of Microorganisms (GCM) 10K type strain sequencing project: providing services to taxonomists for standard genome sequencing and annotation.</title>
        <authorList>
            <consortium name="The Broad Institute Genomics Platform"/>
            <consortium name="The Broad Institute Genome Sequencing Center for Infectious Disease"/>
            <person name="Wu L."/>
            <person name="Ma J."/>
        </authorList>
    </citation>
    <scope>NUCLEOTIDE SEQUENCE [LARGE SCALE GENOMIC DNA]</scope>
    <source>
        <strain evidence="3">KCTC 22245</strain>
    </source>
</reference>
<sequence length="548" mass="58766">MRFVMLGTAAMALAACSEPARPDAEPAVIEMAEDERWPGAEARLEADVRFLADDLLEGREAGTRGHELAALYIAQRFLALGLDPVSQAEGYYQKVPLRRFSSNLDGGAEFSVDGEPFEPRFEFVGLSRTEQASVENAPVVYAGFGLVSDRHGRNDYEGIEAEGAIVAVFRGAPSFLGSEERATFSRMQARTAAEQGALGLVQILTPEYEENVRNFDRYAEGALSEDPVTWVGAGGRAWTEAPGLAGTIVMGAEGGRKLFERAGHDWEQVTAGIASEEALVEAVNLGIEASMRFDNTVSDFESPNVIGILPGTDAQLANEIVVVTAHLDHVGMKPQPDGSDGIYNGAMDNAVGVSALLEAARELAANPPKRTVMFAALTGEEKGLQGSDYLARNPVLLGKEVVANINLDMPVLTFPFVDLVAFGSDRSSLGPIVARAGEGLGIPLVPDPIPEQGIFTRSDHFSFVKQGVPSVFLFTGFGGEGAEEFPKFLSTHYHQPSDEIDLVMFDQLALFAALNTEVIRGVADVEQTPVWNTGDFFAETFGGPMAEK</sequence>
<dbReference type="Pfam" id="PF04389">
    <property type="entry name" value="Peptidase_M28"/>
    <property type="match status" value="1"/>
</dbReference>
<keyword evidence="3" id="KW-1185">Reference proteome</keyword>
<proteinExistence type="predicted"/>
<accession>A0ABV7MDX9</accession>
<gene>
    <name evidence="2" type="ORF">ACFONP_11020</name>
</gene>
<dbReference type="Proteomes" id="UP001595607">
    <property type="component" value="Unassembled WGS sequence"/>
</dbReference>
<dbReference type="PROSITE" id="PS51257">
    <property type="entry name" value="PROKAR_LIPOPROTEIN"/>
    <property type="match status" value="1"/>
</dbReference>
<dbReference type="InterPro" id="IPR046450">
    <property type="entry name" value="PA_dom_sf"/>
</dbReference>
<dbReference type="Gene3D" id="3.40.630.10">
    <property type="entry name" value="Zn peptidases"/>
    <property type="match status" value="2"/>
</dbReference>